<reference evidence="2 3" key="1">
    <citation type="journal article" date="2016" name="Nat. Commun.">
        <title>Thousands of microbial genomes shed light on interconnected biogeochemical processes in an aquifer system.</title>
        <authorList>
            <person name="Anantharaman K."/>
            <person name="Brown C.T."/>
            <person name="Hug L.A."/>
            <person name="Sharon I."/>
            <person name="Castelle C.J."/>
            <person name="Probst A.J."/>
            <person name="Thomas B.C."/>
            <person name="Singh A."/>
            <person name="Wilkins M.J."/>
            <person name="Karaoz U."/>
            <person name="Brodie E.L."/>
            <person name="Williams K.H."/>
            <person name="Hubbard S.S."/>
            <person name="Banfield J.F."/>
        </authorList>
    </citation>
    <scope>NUCLEOTIDE SEQUENCE [LARGE SCALE GENOMIC DNA]</scope>
</reference>
<dbReference type="Gene3D" id="2.30.30.40">
    <property type="entry name" value="SH3 Domains"/>
    <property type="match status" value="1"/>
</dbReference>
<dbReference type="Proteomes" id="UP000176511">
    <property type="component" value="Unassembled WGS sequence"/>
</dbReference>
<evidence type="ECO:0000313" key="3">
    <source>
        <dbReference type="Proteomes" id="UP000176511"/>
    </source>
</evidence>
<evidence type="ECO:0000259" key="1">
    <source>
        <dbReference type="Pfam" id="PF03831"/>
    </source>
</evidence>
<accession>A0A1F6DK69</accession>
<organism evidence="2 3">
    <name type="scientific">Candidatus Kaiserbacteria bacterium RIFCSPHIGHO2_02_FULL_49_34</name>
    <dbReference type="NCBI Taxonomy" id="1798491"/>
    <lineage>
        <taxon>Bacteria</taxon>
        <taxon>Candidatus Kaiseribacteriota</taxon>
    </lineage>
</organism>
<dbReference type="AlphaFoldDB" id="A0A1F6DK69"/>
<dbReference type="SUPFAM" id="SSF82057">
    <property type="entry name" value="Prokaryotic SH3-related domain"/>
    <property type="match status" value="1"/>
</dbReference>
<feature type="domain" description="Protein YjdM C-terminal" evidence="1">
    <location>
        <begin position="17"/>
        <end position="83"/>
    </location>
</feature>
<dbReference type="Pfam" id="PF03831">
    <property type="entry name" value="YjdM"/>
    <property type="match status" value="1"/>
</dbReference>
<evidence type="ECO:0000313" key="2">
    <source>
        <dbReference type="EMBL" id="OGG61829.1"/>
    </source>
</evidence>
<comment type="caution">
    <text evidence="2">The sequence shown here is derived from an EMBL/GenBank/DDBJ whole genome shotgun (WGS) entry which is preliminary data.</text>
</comment>
<dbReference type="EMBL" id="MFLE01000014">
    <property type="protein sequence ID" value="OGG61829.1"/>
    <property type="molecule type" value="Genomic_DNA"/>
</dbReference>
<proteinExistence type="predicted"/>
<sequence length="83" mass="8876">MSKKKNFDEEDESKFAVYDSNGTLLAEGDTVLIIKDLKVKGGGTLKRGTKIKGIRLSDGAEGVLGNADGMKGLSIRAEYVKKA</sequence>
<name>A0A1F6DK69_9BACT</name>
<dbReference type="InterPro" id="IPR013988">
    <property type="entry name" value="YjdM_C"/>
</dbReference>
<protein>
    <recommendedName>
        <fullName evidence="1">Protein YjdM C-terminal domain-containing protein</fullName>
    </recommendedName>
</protein>
<gene>
    <name evidence="2" type="ORF">A3C87_00325</name>
</gene>